<keyword evidence="2" id="KW-0805">Transcription regulation</keyword>
<dbReference type="AlphaFoldDB" id="A0A401YVG9"/>
<dbReference type="PANTHER" id="PTHR43133">
    <property type="entry name" value="RNA POLYMERASE ECF-TYPE SIGMA FACTO"/>
    <property type="match status" value="1"/>
</dbReference>
<organism evidence="8 9">
    <name type="scientific">Embleya hyalina</name>
    <dbReference type="NCBI Taxonomy" id="516124"/>
    <lineage>
        <taxon>Bacteria</taxon>
        <taxon>Bacillati</taxon>
        <taxon>Actinomycetota</taxon>
        <taxon>Actinomycetes</taxon>
        <taxon>Kitasatosporales</taxon>
        <taxon>Streptomycetaceae</taxon>
        <taxon>Embleya</taxon>
    </lineage>
</organism>
<name>A0A401YVG9_9ACTN</name>
<protein>
    <submittedName>
        <fullName evidence="8">RNA polymerase sigma24 factor</fullName>
    </submittedName>
</protein>
<dbReference type="GO" id="GO:0003677">
    <property type="term" value="F:DNA binding"/>
    <property type="evidence" value="ECO:0007669"/>
    <property type="project" value="UniProtKB-KW"/>
</dbReference>
<dbReference type="NCBIfam" id="TIGR02983">
    <property type="entry name" value="SigE-fam_strep"/>
    <property type="match status" value="1"/>
</dbReference>
<dbReference type="GO" id="GO:0006352">
    <property type="term" value="P:DNA-templated transcription initiation"/>
    <property type="evidence" value="ECO:0007669"/>
    <property type="project" value="InterPro"/>
</dbReference>
<evidence type="ECO:0000256" key="2">
    <source>
        <dbReference type="ARBA" id="ARBA00023015"/>
    </source>
</evidence>
<proteinExistence type="inferred from homology"/>
<dbReference type="Gene3D" id="1.10.1740.10">
    <property type="match status" value="1"/>
</dbReference>
<dbReference type="GO" id="GO:0016987">
    <property type="term" value="F:sigma factor activity"/>
    <property type="evidence" value="ECO:0007669"/>
    <property type="project" value="UniProtKB-KW"/>
</dbReference>
<evidence type="ECO:0000313" key="9">
    <source>
        <dbReference type="Proteomes" id="UP000286931"/>
    </source>
</evidence>
<dbReference type="InterPro" id="IPR039425">
    <property type="entry name" value="RNA_pol_sigma-70-like"/>
</dbReference>
<evidence type="ECO:0000313" key="8">
    <source>
        <dbReference type="EMBL" id="GCD98566.1"/>
    </source>
</evidence>
<keyword evidence="3" id="KW-0731">Sigma factor</keyword>
<dbReference type="InterPro" id="IPR013325">
    <property type="entry name" value="RNA_pol_sigma_r2"/>
</dbReference>
<evidence type="ECO:0000256" key="5">
    <source>
        <dbReference type="ARBA" id="ARBA00023163"/>
    </source>
</evidence>
<dbReference type="InterPro" id="IPR013324">
    <property type="entry name" value="RNA_pol_sigma_r3/r4-like"/>
</dbReference>
<evidence type="ECO:0000259" key="6">
    <source>
        <dbReference type="Pfam" id="PF04542"/>
    </source>
</evidence>
<reference evidence="8 9" key="1">
    <citation type="submission" date="2018-12" db="EMBL/GenBank/DDBJ databases">
        <title>Draft genome sequence of Embleya hyalina NBRC 13850T.</title>
        <authorList>
            <person name="Komaki H."/>
            <person name="Hosoyama A."/>
            <person name="Kimura A."/>
            <person name="Ichikawa N."/>
            <person name="Tamura T."/>
        </authorList>
    </citation>
    <scope>NUCLEOTIDE SEQUENCE [LARGE SCALE GENOMIC DNA]</scope>
    <source>
        <strain evidence="8 9">NBRC 13850</strain>
    </source>
</reference>
<sequence>MRRGCRCPRYTGRAPAAVPKTAPVVHRFASEEFTAIQESHIRVRYDPTPPPRVPPAEATSPRRRAFGLFRRRAREAGEPPPTMTQLYHAHRIRLVRLATLLVDDQETAEDVVQEAFTAAFRRYGARLGELDDPPAYLRRCVVNGARSVLRRRRTARAWVPPVLPPAASPEDDALRAERDRRLRQALRQLTRRQREVLVLRYWENLSESEIAGTLGIPSGTVKSTASRGLTALHRLLREEDT</sequence>
<dbReference type="SUPFAM" id="SSF88946">
    <property type="entry name" value="Sigma2 domain of RNA polymerase sigma factors"/>
    <property type="match status" value="1"/>
</dbReference>
<evidence type="ECO:0000256" key="1">
    <source>
        <dbReference type="ARBA" id="ARBA00010641"/>
    </source>
</evidence>
<evidence type="ECO:0000259" key="7">
    <source>
        <dbReference type="Pfam" id="PF08281"/>
    </source>
</evidence>
<dbReference type="InterPro" id="IPR013249">
    <property type="entry name" value="RNA_pol_sigma70_r4_t2"/>
</dbReference>
<feature type="domain" description="RNA polymerase sigma factor 70 region 4 type 2" evidence="7">
    <location>
        <begin position="180"/>
        <end position="232"/>
    </location>
</feature>
<feature type="domain" description="RNA polymerase sigma-70 region 2" evidence="6">
    <location>
        <begin position="86"/>
        <end position="153"/>
    </location>
</feature>
<keyword evidence="4" id="KW-0238">DNA-binding</keyword>
<keyword evidence="5" id="KW-0804">Transcription</keyword>
<evidence type="ECO:0000256" key="3">
    <source>
        <dbReference type="ARBA" id="ARBA00023082"/>
    </source>
</evidence>
<comment type="similarity">
    <text evidence="1">Belongs to the sigma-70 factor family. ECF subfamily.</text>
</comment>
<dbReference type="InterPro" id="IPR036388">
    <property type="entry name" value="WH-like_DNA-bd_sf"/>
</dbReference>
<dbReference type="CDD" id="cd06171">
    <property type="entry name" value="Sigma70_r4"/>
    <property type="match status" value="1"/>
</dbReference>
<dbReference type="Proteomes" id="UP000286931">
    <property type="component" value="Unassembled WGS sequence"/>
</dbReference>
<dbReference type="Pfam" id="PF08281">
    <property type="entry name" value="Sigma70_r4_2"/>
    <property type="match status" value="1"/>
</dbReference>
<dbReference type="InterPro" id="IPR014284">
    <property type="entry name" value="RNA_pol_sigma-70_dom"/>
</dbReference>
<dbReference type="Gene3D" id="1.10.10.10">
    <property type="entry name" value="Winged helix-like DNA-binding domain superfamily/Winged helix DNA-binding domain"/>
    <property type="match status" value="1"/>
</dbReference>
<comment type="caution">
    <text evidence="8">The sequence shown here is derived from an EMBL/GenBank/DDBJ whole genome shotgun (WGS) entry which is preliminary data.</text>
</comment>
<keyword evidence="9" id="KW-1185">Reference proteome</keyword>
<dbReference type="InterPro" id="IPR007627">
    <property type="entry name" value="RNA_pol_sigma70_r2"/>
</dbReference>
<dbReference type="Pfam" id="PF04542">
    <property type="entry name" value="Sigma70_r2"/>
    <property type="match status" value="1"/>
</dbReference>
<dbReference type="InterPro" id="IPR014325">
    <property type="entry name" value="RNA_pol_sigma-E_actinobac"/>
</dbReference>
<evidence type="ECO:0000256" key="4">
    <source>
        <dbReference type="ARBA" id="ARBA00023125"/>
    </source>
</evidence>
<accession>A0A401YVG9</accession>
<dbReference type="PANTHER" id="PTHR43133:SF50">
    <property type="entry name" value="ECF RNA POLYMERASE SIGMA FACTOR SIGM"/>
    <property type="match status" value="1"/>
</dbReference>
<dbReference type="SUPFAM" id="SSF88659">
    <property type="entry name" value="Sigma3 and sigma4 domains of RNA polymerase sigma factors"/>
    <property type="match status" value="1"/>
</dbReference>
<dbReference type="NCBIfam" id="TIGR02937">
    <property type="entry name" value="sigma70-ECF"/>
    <property type="match status" value="1"/>
</dbReference>
<dbReference type="EMBL" id="BIFH01000028">
    <property type="protein sequence ID" value="GCD98566.1"/>
    <property type="molecule type" value="Genomic_DNA"/>
</dbReference>
<gene>
    <name evidence="8" type="ORF">EHYA_06277</name>
</gene>